<dbReference type="PANTHER" id="PTHR10063">
    <property type="entry name" value="TUBERIN"/>
    <property type="match status" value="1"/>
</dbReference>
<dbReference type="Gene3D" id="3.40.50.11210">
    <property type="entry name" value="Rap/Ran-GAP"/>
    <property type="match status" value="1"/>
</dbReference>
<dbReference type="PROSITE" id="PS50085">
    <property type="entry name" value="RAPGAP"/>
    <property type="match status" value="1"/>
</dbReference>
<dbReference type="SUPFAM" id="SSF111347">
    <property type="entry name" value="Rap/Ran-GAP"/>
    <property type="match status" value="1"/>
</dbReference>
<feature type="region of interest" description="Disordered" evidence="2">
    <location>
        <begin position="242"/>
        <end position="284"/>
    </location>
</feature>
<keyword evidence="5" id="KW-1185">Reference proteome</keyword>
<evidence type="ECO:0000256" key="2">
    <source>
        <dbReference type="SAM" id="MobiDB-lite"/>
    </source>
</evidence>
<keyword evidence="1" id="KW-0343">GTPase activation</keyword>
<feature type="compositionally biased region" description="Low complexity" evidence="2">
    <location>
        <begin position="962"/>
        <end position="977"/>
    </location>
</feature>
<dbReference type="OrthoDB" id="19311at2759"/>
<feature type="region of interest" description="Disordered" evidence="2">
    <location>
        <begin position="918"/>
        <end position="977"/>
    </location>
</feature>
<dbReference type="Pfam" id="PF02145">
    <property type="entry name" value="Rap_GAP"/>
    <property type="match status" value="1"/>
</dbReference>
<dbReference type="GO" id="GO:0032007">
    <property type="term" value="P:negative regulation of TOR signaling"/>
    <property type="evidence" value="ECO:0007669"/>
    <property type="project" value="TreeGrafter"/>
</dbReference>
<evidence type="ECO:0000259" key="3">
    <source>
        <dbReference type="PROSITE" id="PS50085"/>
    </source>
</evidence>
<dbReference type="Pfam" id="PF03542">
    <property type="entry name" value="Tuberin"/>
    <property type="match status" value="1"/>
</dbReference>
<name>A0A165SBJ6_9AGAM</name>
<dbReference type="FunFam" id="3.40.50.11210:FF:000007">
    <property type="entry name" value="Tuberous sclerosis 2"/>
    <property type="match status" value="1"/>
</dbReference>
<feature type="compositionally biased region" description="Basic and acidic residues" evidence="2">
    <location>
        <begin position="921"/>
        <end position="940"/>
    </location>
</feature>
<dbReference type="InterPro" id="IPR027107">
    <property type="entry name" value="Tuberin/Ral-act_asu"/>
</dbReference>
<dbReference type="Proteomes" id="UP000076761">
    <property type="component" value="Unassembled WGS sequence"/>
</dbReference>
<protein>
    <recommendedName>
        <fullName evidence="3">Rap-GAP domain-containing protein</fullName>
    </recommendedName>
</protein>
<evidence type="ECO:0000313" key="4">
    <source>
        <dbReference type="EMBL" id="KZT24921.1"/>
    </source>
</evidence>
<feature type="region of interest" description="Disordered" evidence="2">
    <location>
        <begin position="1"/>
        <end position="47"/>
    </location>
</feature>
<organism evidence="4 5">
    <name type="scientific">Neolentinus lepideus HHB14362 ss-1</name>
    <dbReference type="NCBI Taxonomy" id="1314782"/>
    <lineage>
        <taxon>Eukaryota</taxon>
        <taxon>Fungi</taxon>
        <taxon>Dikarya</taxon>
        <taxon>Basidiomycota</taxon>
        <taxon>Agaricomycotina</taxon>
        <taxon>Agaricomycetes</taxon>
        <taxon>Gloeophyllales</taxon>
        <taxon>Gloeophyllaceae</taxon>
        <taxon>Neolentinus</taxon>
    </lineage>
</organism>
<proteinExistence type="predicted"/>
<evidence type="ECO:0000313" key="5">
    <source>
        <dbReference type="Proteomes" id="UP000076761"/>
    </source>
</evidence>
<accession>A0A165SBJ6</accession>
<feature type="compositionally biased region" description="Low complexity" evidence="2">
    <location>
        <begin position="270"/>
        <end position="284"/>
    </location>
</feature>
<dbReference type="PANTHER" id="PTHR10063:SF0">
    <property type="entry name" value="TUBERIN"/>
    <property type="match status" value="1"/>
</dbReference>
<sequence length="1738" mass="193512">MPPEDVDSNARPTSRARSNTTSLFSWRNKARPEVPPAPVPPMPSVDELIQSLTPPAVPSLHHARQLVAALPAAPSRPNPAALNPILAALCDPTGPVPLQAVGYDLLSAYLSGHTASNGIESLSFSMLLEASIVWSSELWEPRLKALDALSHIDTEIAGQELAFMKLAVSWIESAFEGLLPSEKMFNHEKAERERSIEKISDFMDSMNERLRNVYTVREDDLASLLARYASLVERALPLTSRISSEGTTSPSAEVPCSIPTRTPTHRRHPSSTSIPLLSPSSLSSPSVKSPIDIALLMYLKHLSFQLAVLCPIHLQSILPLLFRCLAYYSYPLPRLSLDSNVPHHSITSVEKKLRKTLHQLFTGPFTSSCTMILKQHLNPQPALDGPLPEDLQTSAGAFRTARIMLRTALLNHLAKAKFTDSYTPSGAPAHIDVGPDVMKYAVMKEDLTPWEPARVCRLLRGPVKAWSATDFEEHFDRAAFSVEGILDEVVGIVKDILQEIDERPEDDEDDLEEGTAIGEILSQVVLYAKTLRGMDGLPLLIPLKHPTTALTPFIRSLASILARESDDTPIEPSLPLILLTIADHITDDDTAKAIETLDKWHHLLPISPDWLSNWSTILTNETLHVPERPLTRARIVAALEVSYSTVKDMPSYRRPFSAIILDSWRQRVLDFGEQEEGEVVWHILGDEVVLRTSEDQPDEKQEEAASDAVGNYVVDEILDFLATVALGVTSDESESTYIPSAYTASPAAQSPIPQNSPVLSRVQSEYAIQSRDKEPSMPSVISLLSSFSVAGGASRSQTHLPDSPYEAHFDTKPALTSEAVKIINSVGAVIGLISIFVQLAFTPRSLFQHDLSLAVRIFHTMVYLLRNASSPRAKLTILQFLMRLRADRDHRLYYVDEAYDRHGHISYLASLINRAIPQGSRESERTHTEEPGVEGRDIRKPRPSVPQERDGRRASRGRAIHTSTSASSRSRSRATTRIPISLTSMRPPRNLWVAPESPPFIIAQVDIPSEGLISYDPNGPGLRIVLPVSAYLEALVNIIQDEKDWEVLSYVLCHLPTQLANKHLFCGPKSRKEIVDLLKSLCNGISGGSLGHHVDSWPTSLKPRDAHGLAYHTLSVLVSYRRAFEPQLHHALVEVFLAGLSGQMSTIKCSLHALTISAFELQPSVTRYLSKILEKLAQIMSNPVMAVHILNFLSIVASVPALYSNFTESDFKMVFGVALQYLQHHNRPSPTPISWALSQHVRIICYYVVYIWFLAVKLPDRPRHVKFITRQLLLANEGRDQVDEPTEVCFDWLARYTYASADPRPATSLLNELVMNPKIQEPEVTLNEKTWIVGNSVVTIRALARLGWIEVVSRRPSGCTKFLCRTENVPMVGPGDVDPDFISIPASLMMERNIEGKQSVDLSEVPSELQEVFVADRPQDVSRPDPITGYVWSGTAPSQRRKDVAVDPSFFALQLSPYPDTPPRGRLVTDPSVLPAFFRNLDRMPVIDTHKVGIMYVAPGQTQEVEILANTHGSPAYTRFLEGIGRLINLRGQVDVYAGGLEPDEDGEYAYAWWDDIGQILYHTATLMPTDPEDKYCANKKRHIGNDYVRIVWNDSGTPYKFDTLRTEFQFVNIVIEPHSRGTIAAFSDSKHEHEYFKVTIQRAPGMTDFSPIGDFKLISAENLPLLVRQLSLLADWFAAVFQHTQNDTMQVEVTTNWRSRLQAIRRFQSSAPVPAAAESPVEGIMGQEIFRDFSTAY</sequence>
<dbReference type="InterPro" id="IPR018515">
    <property type="entry name" value="Tuberin-type_domain"/>
</dbReference>
<feature type="compositionally biased region" description="Pro residues" evidence="2">
    <location>
        <begin position="33"/>
        <end position="43"/>
    </location>
</feature>
<feature type="compositionally biased region" description="Polar residues" evidence="2">
    <location>
        <begin position="242"/>
        <end position="251"/>
    </location>
</feature>
<feature type="domain" description="Rap-GAP" evidence="3">
    <location>
        <begin position="1478"/>
        <end position="1708"/>
    </location>
</feature>
<dbReference type="InterPro" id="IPR000331">
    <property type="entry name" value="Rap/Ran_GAP_dom"/>
</dbReference>
<dbReference type="InterPro" id="IPR035974">
    <property type="entry name" value="Rap/Ran-GAP_sf"/>
</dbReference>
<dbReference type="GO" id="GO:0051056">
    <property type="term" value="P:regulation of small GTPase mediated signal transduction"/>
    <property type="evidence" value="ECO:0007669"/>
    <property type="project" value="InterPro"/>
</dbReference>
<dbReference type="InParanoid" id="A0A165SBJ6"/>
<dbReference type="GO" id="GO:0033596">
    <property type="term" value="C:TSC1-TSC2 complex"/>
    <property type="evidence" value="ECO:0007669"/>
    <property type="project" value="TreeGrafter"/>
</dbReference>
<feature type="compositionally biased region" description="Polar residues" evidence="2">
    <location>
        <begin position="10"/>
        <end position="25"/>
    </location>
</feature>
<dbReference type="GO" id="GO:0005096">
    <property type="term" value="F:GTPase activator activity"/>
    <property type="evidence" value="ECO:0007669"/>
    <property type="project" value="UniProtKB-KW"/>
</dbReference>
<dbReference type="STRING" id="1314782.A0A165SBJ6"/>
<evidence type="ECO:0000256" key="1">
    <source>
        <dbReference type="ARBA" id="ARBA00022468"/>
    </source>
</evidence>
<dbReference type="EMBL" id="KV425574">
    <property type="protein sequence ID" value="KZT24921.1"/>
    <property type="molecule type" value="Genomic_DNA"/>
</dbReference>
<reference evidence="4 5" key="1">
    <citation type="journal article" date="2016" name="Mol. Biol. Evol.">
        <title>Comparative Genomics of Early-Diverging Mushroom-Forming Fungi Provides Insights into the Origins of Lignocellulose Decay Capabilities.</title>
        <authorList>
            <person name="Nagy L.G."/>
            <person name="Riley R."/>
            <person name="Tritt A."/>
            <person name="Adam C."/>
            <person name="Daum C."/>
            <person name="Floudas D."/>
            <person name="Sun H."/>
            <person name="Yadav J.S."/>
            <person name="Pangilinan J."/>
            <person name="Larsson K.H."/>
            <person name="Matsuura K."/>
            <person name="Barry K."/>
            <person name="Labutti K."/>
            <person name="Kuo R."/>
            <person name="Ohm R.A."/>
            <person name="Bhattacharya S.S."/>
            <person name="Shirouzu T."/>
            <person name="Yoshinaga Y."/>
            <person name="Martin F.M."/>
            <person name="Grigoriev I.V."/>
            <person name="Hibbett D.S."/>
        </authorList>
    </citation>
    <scope>NUCLEOTIDE SEQUENCE [LARGE SCALE GENOMIC DNA]</scope>
    <source>
        <strain evidence="4 5">HHB14362 ss-1</strain>
    </source>
</reference>
<gene>
    <name evidence="4" type="ORF">NEOLEDRAFT_1178694</name>
</gene>
<dbReference type="GO" id="GO:0005634">
    <property type="term" value="C:nucleus"/>
    <property type="evidence" value="ECO:0007669"/>
    <property type="project" value="InterPro"/>
</dbReference>